<dbReference type="AlphaFoldDB" id="A0A0V0RSD3"/>
<sequence>MSSVETSVRSYSTGGCLARLCTLARYRLDMQVVQPPVLQYSAVTMMRILVTFEYSNSNLRHAEAGFD</sequence>
<dbReference type="Proteomes" id="UP000054630">
    <property type="component" value="Unassembled WGS sequence"/>
</dbReference>
<reference evidence="1 2" key="1">
    <citation type="submission" date="2015-01" db="EMBL/GenBank/DDBJ databases">
        <title>Evolution of Trichinella species and genotypes.</title>
        <authorList>
            <person name="Korhonen P.K."/>
            <person name="Edoardo P."/>
            <person name="Giuseppe L.R."/>
            <person name="Gasser R.B."/>
        </authorList>
    </citation>
    <scope>NUCLEOTIDE SEQUENCE [LARGE SCALE GENOMIC DNA]</scope>
    <source>
        <strain evidence="1">ISS37</strain>
    </source>
</reference>
<proteinExistence type="predicted"/>
<keyword evidence="2" id="KW-1185">Reference proteome</keyword>
<comment type="caution">
    <text evidence="1">The sequence shown here is derived from an EMBL/GenBank/DDBJ whole genome shotgun (WGS) entry which is preliminary data.</text>
</comment>
<dbReference type="EMBL" id="JYDL01000090">
    <property type="protein sequence ID" value="KRX17288.1"/>
    <property type="molecule type" value="Genomic_DNA"/>
</dbReference>
<protein>
    <submittedName>
        <fullName evidence="1">Uncharacterized protein</fullName>
    </submittedName>
</protein>
<accession>A0A0V0RSD3</accession>
<evidence type="ECO:0000313" key="1">
    <source>
        <dbReference type="EMBL" id="KRX17288.1"/>
    </source>
</evidence>
<name>A0A0V0RSD3_9BILA</name>
<evidence type="ECO:0000313" key="2">
    <source>
        <dbReference type="Proteomes" id="UP000054630"/>
    </source>
</evidence>
<organism evidence="1 2">
    <name type="scientific">Trichinella nelsoni</name>
    <dbReference type="NCBI Taxonomy" id="6336"/>
    <lineage>
        <taxon>Eukaryota</taxon>
        <taxon>Metazoa</taxon>
        <taxon>Ecdysozoa</taxon>
        <taxon>Nematoda</taxon>
        <taxon>Enoplea</taxon>
        <taxon>Dorylaimia</taxon>
        <taxon>Trichinellida</taxon>
        <taxon>Trichinellidae</taxon>
        <taxon>Trichinella</taxon>
    </lineage>
</organism>
<gene>
    <name evidence="1" type="ORF">T07_7093</name>
</gene>